<dbReference type="AlphaFoldDB" id="A0A6N3XBB1"/>
<evidence type="ECO:0008006" key="3">
    <source>
        <dbReference type="Google" id="ProtNLM"/>
    </source>
</evidence>
<name>A0A6N3XBB1_9SYNE</name>
<reference evidence="1 2" key="1">
    <citation type="submission" date="2015-01" db="EMBL/GenBank/DDBJ databases">
        <title>Lifestyle Evolution in Cyanobacterial Symbionts of Sponges.</title>
        <authorList>
            <person name="Burgsdorf I."/>
            <person name="Slaby B.M."/>
            <person name="Handley K.M."/>
            <person name="Haber M."/>
            <person name="Blom J."/>
            <person name="Marshall C.W."/>
            <person name="Gilbert J.A."/>
            <person name="Hentschel U."/>
            <person name="Steindler L."/>
        </authorList>
    </citation>
    <scope>NUCLEOTIDE SEQUENCE [LARGE SCALE GENOMIC DNA]</scope>
    <source>
        <strain evidence="1">142</strain>
    </source>
</reference>
<comment type="caution">
    <text evidence="1">The sequence shown here is derived from an EMBL/GenBank/DDBJ whole genome shotgun (WGS) entry which is preliminary data.</text>
</comment>
<dbReference type="InterPro" id="IPR036709">
    <property type="entry name" value="Autotransporte_beta_dom_sf"/>
</dbReference>
<organism evidence="1 2">
    <name type="scientific">Candidatus Synechococcus spongiarum 142</name>
    <dbReference type="NCBI Taxonomy" id="1608213"/>
    <lineage>
        <taxon>Bacteria</taxon>
        <taxon>Bacillati</taxon>
        <taxon>Cyanobacteriota</taxon>
        <taxon>Cyanophyceae</taxon>
        <taxon>Synechococcales</taxon>
        <taxon>Synechococcaceae</taxon>
        <taxon>Synechococcus</taxon>
    </lineage>
</organism>
<dbReference type="Proteomes" id="UP000035054">
    <property type="component" value="Unassembled WGS sequence"/>
</dbReference>
<dbReference type="SUPFAM" id="SSF103515">
    <property type="entry name" value="Autotransporter"/>
    <property type="match status" value="1"/>
</dbReference>
<sequence length="586" mass="63262">PPATGATVEIANTSGGVLSLSSTTLSFNNANWSTPQLVEVETIGRVQADTASLTQFSLPHVLIAPSPAGATVRTRSSPDLLVDIIPAESSFLGDLGKDLLNAATDELLAEEQEKATMAILDKTGDKTDNVIIKKGLKKLAKATPYIGTALEVIDIVQTFSDRLGAAPTHSQQINSLAQTLFIHHEALADGSLSWDQAFFPDQRFAFPLSLSQGGSREGETGTPSSFNALFSGNVQFSRFDDNSSDLEVDGSTSSYVFGLDVIPHADLPLVTGLHLAFTRSHSDFEDTEISTQGDYELRLFSLHPYVSWDATERLNLWTSVGYGRGETKLNIDSIDDELFSFVEDSSRTRTGDFFSFAAGGNVAVWQSDFSALRLKLEGATSTFLDADVQQGRLAAQFSRQAHLQRGRLLAAADLALLLSSDDPSAMELSGHLQWLPSQGRLSGSTNARVLLFGDDQSEWGIGGGLRLLPGQRGEGLSLSLQPSLGQNGANSLFHDDAFSFDPDDLNLGSQPLTASFQAEVAYGFLQHHALLTPYTKLNLAEHTTTYGAGLRYQLADSLDLDLSASHRQRSSGNNDNRLFLRLRSEL</sequence>
<dbReference type="EMBL" id="JXUO01000156">
    <property type="protein sequence ID" value="KKZ14535.1"/>
    <property type="molecule type" value="Genomic_DNA"/>
</dbReference>
<evidence type="ECO:0000313" key="1">
    <source>
        <dbReference type="EMBL" id="KKZ14535.1"/>
    </source>
</evidence>
<accession>A0A6N3XBB1</accession>
<feature type="non-terminal residue" evidence="1">
    <location>
        <position position="1"/>
    </location>
</feature>
<proteinExistence type="predicted"/>
<protein>
    <recommendedName>
        <fullName evidence="3">Autotransporter domain-containing protein</fullName>
    </recommendedName>
</protein>
<gene>
    <name evidence="1" type="ORF">TH68_04580</name>
</gene>
<dbReference type="Gene3D" id="2.40.128.130">
    <property type="entry name" value="Autotransporter beta-domain"/>
    <property type="match status" value="1"/>
</dbReference>
<evidence type="ECO:0000313" key="2">
    <source>
        <dbReference type="Proteomes" id="UP000035054"/>
    </source>
</evidence>